<dbReference type="PANTHER" id="PTHR11067">
    <property type="entry name" value="INOSINE TRIPHOSPHATE PYROPHOSPHATASE/HAM1 PROTEIN"/>
    <property type="match status" value="1"/>
</dbReference>
<comment type="subunit">
    <text evidence="2 10">Homodimer.</text>
</comment>
<comment type="caution">
    <text evidence="11">The sequence shown here is derived from an EMBL/GenBank/DDBJ whole genome shotgun (WGS) entry which is preliminary data.</text>
</comment>
<dbReference type="GO" id="GO:0017111">
    <property type="term" value="F:ribonucleoside triphosphate phosphatase activity"/>
    <property type="evidence" value="ECO:0007669"/>
    <property type="project" value="InterPro"/>
</dbReference>
<comment type="similarity">
    <text evidence="1 10">Belongs to the HAM1 NTPase family.</text>
</comment>
<keyword evidence="5 10" id="KW-0378">Hydrolase</keyword>
<accession>A0A520X864</accession>
<evidence type="ECO:0000256" key="7">
    <source>
        <dbReference type="ARBA" id="ARBA00023080"/>
    </source>
</evidence>
<dbReference type="HAMAP" id="MF_01405">
    <property type="entry name" value="Non_canon_purine_NTPase"/>
    <property type="match status" value="1"/>
</dbReference>
<dbReference type="GO" id="GO:0009117">
    <property type="term" value="P:nucleotide metabolic process"/>
    <property type="evidence" value="ECO:0007669"/>
    <property type="project" value="UniProtKB-KW"/>
</dbReference>
<evidence type="ECO:0000256" key="8">
    <source>
        <dbReference type="ARBA" id="ARBA00051875"/>
    </source>
</evidence>
<evidence type="ECO:0000256" key="2">
    <source>
        <dbReference type="ARBA" id="ARBA00011738"/>
    </source>
</evidence>
<dbReference type="Pfam" id="PF01725">
    <property type="entry name" value="Ham1p_like"/>
    <property type="match status" value="1"/>
</dbReference>
<dbReference type="FunFam" id="3.90.950.10:FF:000001">
    <property type="entry name" value="dITP/XTP pyrophosphatase"/>
    <property type="match status" value="1"/>
</dbReference>
<feature type="binding site" evidence="10">
    <location>
        <position position="84"/>
    </location>
    <ligand>
        <name>substrate</name>
    </ligand>
</feature>
<dbReference type="GO" id="GO:0005829">
    <property type="term" value="C:cytosol"/>
    <property type="evidence" value="ECO:0007669"/>
    <property type="project" value="TreeGrafter"/>
</dbReference>
<evidence type="ECO:0000256" key="5">
    <source>
        <dbReference type="ARBA" id="ARBA00022801"/>
    </source>
</evidence>
<dbReference type="Proteomes" id="UP000322454">
    <property type="component" value="Unassembled WGS sequence"/>
</dbReference>
<keyword evidence="3 10" id="KW-0479">Metal-binding</keyword>
<evidence type="ECO:0000256" key="6">
    <source>
        <dbReference type="ARBA" id="ARBA00022842"/>
    </source>
</evidence>
<protein>
    <recommendedName>
        <fullName evidence="10">dITP/XTP pyrophosphatase</fullName>
        <ecNumber evidence="10">3.6.1.66</ecNumber>
    </recommendedName>
    <alternativeName>
        <fullName evidence="10">Non-canonical purine NTP pyrophosphatase</fullName>
    </alternativeName>
    <alternativeName>
        <fullName evidence="10">Non-standard purine NTP pyrophosphatase</fullName>
    </alternativeName>
    <alternativeName>
        <fullName evidence="10">Nucleoside-triphosphate diphosphatase</fullName>
    </alternativeName>
    <alternativeName>
        <fullName evidence="10">Nucleoside-triphosphate pyrophosphatase</fullName>
        <shortName evidence="10">NTPase</shortName>
    </alternativeName>
</protein>
<dbReference type="InterPro" id="IPR002637">
    <property type="entry name" value="RdgB/HAM1"/>
</dbReference>
<feature type="binding site" evidence="10">
    <location>
        <begin position="8"/>
        <end position="13"/>
    </location>
    <ligand>
        <name>substrate</name>
    </ligand>
</feature>
<evidence type="ECO:0000256" key="4">
    <source>
        <dbReference type="ARBA" id="ARBA00022741"/>
    </source>
</evidence>
<feature type="binding site" evidence="10">
    <location>
        <position position="192"/>
    </location>
    <ligand>
        <name>substrate</name>
    </ligand>
</feature>
<evidence type="ECO:0000256" key="1">
    <source>
        <dbReference type="ARBA" id="ARBA00008023"/>
    </source>
</evidence>
<dbReference type="GO" id="GO:0009146">
    <property type="term" value="P:purine nucleoside triphosphate catabolic process"/>
    <property type="evidence" value="ECO:0007669"/>
    <property type="project" value="UniProtKB-UniRule"/>
</dbReference>
<evidence type="ECO:0000256" key="9">
    <source>
        <dbReference type="ARBA" id="ARBA00052017"/>
    </source>
</evidence>
<dbReference type="GO" id="GO:0000166">
    <property type="term" value="F:nucleotide binding"/>
    <property type="evidence" value="ECO:0007669"/>
    <property type="project" value="UniProtKB-KW"/>
</dbReference>
<dbReference type="CDD" id="cd00515">
    <property type="entry name" value="HAM1"/>
    <property type="match status" value="1"/>
</dbReference>
<feature type="binding site" evidence="10">
    <location>
        <begin position="169"/>
        <end position="172"/>
    </location>
    <ligand>
        <name>substrate</name>
    </ligand>
</feature>
<keyword evidence="6 10" id="KW-0460">Magnesium</keyword>
<dbReference type="EMBL" id="SHMQ01000038">
    <property type="protein sequence ID" value="RZV37380.1"/>
    <property type="molecule type" value="Genomic_DNA"/>
</dbReference>
<organism evidence="11 12">
    <name type="scientific">Candidatus Acidulodesulfobacterium acidiphilum</name>
    <dbReference type="NCBI Taxonomy" id="2597224"/>
    <lineage>
        <taxon>Bacteria</taxon>
        <taxon>Deltaproteobacteria</taxon>
        <taxon>Candidatus Acidulodesulfobacterales</taxon>
        <taxon>Candidatus Acidulodesulfobacterium</taxon>
    </lineage>
</organism>
<dbReference type="PANTHER" id="PTHR11067:SF9">
    <property type="entry name" value="INOSINE TRIPHOSPHATE PYROPHOSPHATASE"/>
    <property type="match status" value="1"/>
</dbReference>
<comment type="function">
    <text evidence="10">Pyrophosphatase that catalyzes the hydrolysis of nucleoside triphosphates to their monophosphate derivatives, with a high preference for the non-canonical purine nucleotides XTP (xanthosine triphosphate), dITP (deoxyinosine triphosphate) and ITP. Seems to function as a house-cleaning enzyme that removes non-canonical purine nucleotides from the nucleotide pool, thus preventing their incorporation into DNA/RNA and avoiding chromosomal lesions.</text>
</comment>
<comment type="caution">
    <text evidence="10">Lacks conserved residue(s) required for the propagation of feature annotation.</text>
</comment>
<dbReference type="GO" id="GO:0035870">
    <property type="term" value="F:dITP diphosphatase activity"/>
    <property type="evidence" value="ECO:0007669"/>
    <property type="project" value="UniProtKB-UniRule"/>
</dbReference>
<evidence type="ECO:0000256" key="10">
    <source>
        <dbReference type="HAMAP-Rule" id="MF_01405"/>
    </source>
</evidence>
<evidence type="ECO:0000313" key="12">
    <source>
        <dbReference type="Proteomes" id="UP000322454"/>
    </source>
</evidence>
<reference evidence="11 12" key="1">
    <citation type="submission" date="2019-01" db="EMBL/GenBank/DDBJ databases">
        <title>Insights into ecological role of a new deltaproteobacterial order Candidatus Sinidesulfobacterales (Sva0485) by metagenomics and metatranscriptomics.</title>
        <authorList>
            <person name="Tan S."/>
            <person name="Liu J."/>
            <person name="Fang Y."/>
            <person name="Hedlund B."/>
            <person name="Lian Z.-H."/>
            <person name="Huang L.-Y."/>
            <person name="Li J.-T."/>
            <person name="Huang L.-N."/>
            <person name="Li W.-J."/>
            <person name="Jiang H.-C."/>
            <person name="Dong H.-L."/>
            <person name="Shu W.-S."/>
        </authorList>
    </citation>
    <scope>NUCLEOTIDE SEQUENCE [LARGE SCALE GENOMIC DNA]</scope>
    <source>
        <strain evidence="11">AP4</strain>
    </source>
</reference>
<dbReference type="InterPro" id="IPR020922">
    <property type="entry name" value="dITP/XTP_pyrophosphatase"/>
</dbReference>
<dbReference type="GO" id="GO:0046872">
    <property type="term" value="F:metal ion binding"/>
    <property type="evidence" value="ECO:0007669"/>
    <property type="project" value="UniProtKB-KW"/>
</dbReference>
<feature type="active site" description="Proton acceptor" evidence="10">
    <location>
        <position position="83"/>
    </location>
</feature>
<comment type="catalytic activity">
    <reaction evidence="10">
        <text>ITP + H2O = IMP + diphosphate + H(+)</text>
        <dbReference type="Rhea" id="RHEA:29399"/>
        <dbReference type="ChEBI" id="CHEBI:15377"/>
        <dbReference type="ChEBI" id="CHEBI:15378"/>
        <dbReference type="ChEBI" id="CHEBI:33019"/>
        <dbReference type="ChEBI" id="CHEBI:58053"/>
        <dbReference type="ChEBI" id="CHEBI:61402"/>
        <dbReference type="EC" id="3.6.1.66"/>
    </reaction>
</comment>
<name>A0A520X864_9DELT</name>
<proteinExistence type="inferred from homology"/>
<dbReference type="EC" id="3.6.1.66" evidence="10"/>
<comment type="cofactor">
    <cofactor evidence="10">
        <name>Mg(2+)</name>
        <dbReference type="ChEBI" id="CHEBI:18420"/>
    </cofactor>
    <text evidence="10">Binds 1 Mg(2+) ion per subunit.</text>
</comment>
<sequence length="214" mass="24039">MSNVLIATGNAHKFQEIEVIMGKFADLSLNLVYLDKSYRVEIVEDRETYEENAKIKVEGYLKFLEENPELRTELNLDFIVGEDSGLEVECLEGAPGLFTARYAGENASDIANIEKLLNGMEFKKECAENRRAKFVCYACLYDVKKNSFEYFYGELKGLIAEEISGTKGFGYDPVFIVPQFNKTAAQIGAEEKNAISHRAAAFGKVAEAIKNRRS</sequence>
<gene>
    <name evidence="11" type="ORF">EVJ48_09130</name>
</gene>
<keyword evidence="4 10" id="KW-0547">Nucleotide-binding</keyword>
<evidence type="ECO:0000313" key="11">
    <source>
        <dbReference type="EMBL" id="RZV37380.1"/>
    </source>
</evidence>
<feature type="binding site" evidence="10">
    <location>
        <position position="83"/>
    </location>
    <ligand>
        <name>Mg(2+)</name>
        <dbReference type="ChEBI" id="CHEBI:18420"/>
    </ligand>
</feature>
<dbReference type="AlphaFoldDB" id="A0A520X864"/>
<evidence type="ECO:0000256" key="3">
    <source>
        <dbReference type="ARBA" id="ARBA00022723"/>
    </source>
</evidence>
<dbReference type="Gene3D" id="3.90.950.10">
    <property type="match status" value="1"/>
</dbReference>
<dbReference type="GO" id="GO:0036220">
    <property type="term" value="F:ITP diphosphatase activity"/>
    <property type="evidence" value="ECO:0007669"/>
    <property type="project" value="UniProtKB-UniRule"/>
</dbReference>
<comment type="catalytic activity">
    <reaction evidence="8 10">
        <text>dITP + H2O = dIMP + diphosphate + H(+)</text>
        <dbReference type="Rhea" id="RHEA:28342"/>
        <dbReference type="ChEBI" id="CHEBI:15377"/>
        <dbReference type="ChEBI" id="CHEBI:15378"/>
        <dbReference type="ChEBI" id="CHEBI:33019"/>
        <dbReference type="ChEBI" id="CHEBI:61194"/>
        <dbReference type="ChEBI" id="CHEBI:61382"/>
        <dbReference type="EC" id="3.6.1.66"/>
    </reaction>
</comment>
<feature type="binding site" evidence="10">
    <location>
        <begin position="197"/>
        <end position="198"/>
    </location>
    <ligand>
        <name>substrate</name>
    </ligand>
</feature>
<dbReference type="InterPro" id="IPR029001">
    <property type="entry name" value="ITPase-like_fam"/>
</dbReference>
<dbReference type="GO" id="GO:0036222">
    <property type="term" value="F:XTP diphosphatase activity"/>
    <property type="evidence" value="ECO:0007669"/>
    <property type="project" value="UniProtKB-UniRule"/>
</dbReference>
<dbReference type="SUPFAM" id="SSF52972">
    <property type="entry name" value="ITPase-like"/>
    <property type="match status" value="1"/>
</dbReference>
<comment type="catalytic activity">
    <reaction evidence="9 10">
        <text>XTP + H2O = XMP + diphosphate + H(+)</text>
        <dbReference type="Rhea" id="RHEA:28610"/>
        <dbReference type="ChEBI" id="CHEBI:15377"/>
        <dbReference type="ChEBI" id="CHEBI:15378"/>
        <dbReference type="ChEBI" id="CHEBI:33019"/>
        <dbReference type="ChEBI" id="CHEBI:57464"/>
        <dbReference type="ChEBI" id="CHEBI:61314"/>
        <dbReference type="EC" id="3.6.1.66"/>
    </reaction>
</comment>
<keyword evidence="7 10" id="KW-0546">Nucleotide metabolism</keyword>